<evidence type="ECO:0000256" key="5">
    <source>
        <dbReference type="ARBA" id="ARBA00023163"/>
    </source>
</evidence>
<dbReference type="PROSITE" id="PS00675">
    <property type="entry name" value="SIGMA54_INTERACT_1"/>
    <property type="match status" value="1"/>
</dbReference>
<dbReference type="Proteomes" id="UP000037755">
    <property type="component" value="Unassembled WGS sequence"/>
</dbReference>
<dbReference type="AlphaFoldDB" id="A0A0M9VJ41"/>
<sequence>MGKILIIDDEEKLRSLMARIITLEGFEVLQAQDCKSGLKKLTPDIDVVLCDVKLPDGNGVELVTALKEKWPAVEVILLTAYGNIPDGVQAIKNGAFDYIVKGDDNNKIIPLIHRAIEKGNLSKQVASLEARLDKKYSFEGILGTSKAIREAVSLAERVSPTDATVLLTGETGTGKEVFANAIHQNSPRRSKNFVAINCSAFSHDLLESEMFGHIAGAFTGAMKDKKGLFEEANGGTIFLDELGEMALDLQAKLLRVLENGEFIKVGESKVTKVNVRVIAATNRNLLKEIEEGHFRQDLYYRLSIFEINLPSLRQRTTDIETLASFFIKTFNAKTGSKITGMENAYLQMLKLHPWPGNIRELKNVIERSVILETGNTLNINTLPFDMRSAEEATPTDKTLSAFSLAAAEKIQIQKVLNYTGGNKAEAARLLVIGIATLYRKIEEYAIKS</sequence>
<dbReference type="SUPFAM" id="SSF46689">
    <property type="entry name" value="Homeodomain-like"/>
    <property type="match status" value="1"/>
</dbReference>
<dbReference type="InterPro" id="IPR027417">
    <property type="entry name" value="P-loop_NTPase"/>
</dbReference>
<dbReference type="Pfam" id="PF00158">
    <property type="entry name" value="Sigma54_activat"/>
    <property type="match status" value="1"/>
</dbReference>
<organism evidence="9 10">
    <name type="scientific">Flavobacterium akiainvivens</name>
    <dbReference type="NCBI Taxonomy" id="1202724"/>
    <lineage>
        <taxon>Bacteria</taxon>
        <taxon>Pseudomonadati</taxon>
        <taxon>Bacteroidota</taxon>
        <taxon>Flavobacteriia</taxon>
        <taxon>Flavobacteriales</taxon>
        <taxon>Flavobacteriaceae</taxon>
        <taxon>Flavobacterium</taxon>
    </lineage>
</organism>
<dbReference type="Pfam" id="PF02954">
    <property type="entry name" value="HTH_8"/>
    <property type="match status" value="1"/>
</dbReference>
<keyword evidence="6" id="KW-0597">Phosphoprotein</keyword>
<dbReference type="Gene3D" id="1.10.10.60">
    <property type="entry name" value="Homeodomain-like"/>
    <property type="match status" value="1"/>
</dbReference>
<dbReference type="FunFam" id="3.40.50.300:FF:000006">
    <property type="entry name" value="DNA-binding transcriptional regulator NtrC"/>
    <property type="match status" value="1"/>
</dbReference>
<evidence type="ECO:0000256" key="3">
    <source>
        <dbReference type="ARBA" id="ARBA00023015"/>
    </source>
</evidence>
<dbReference type="GO" id="GO:0000160">
    <property type="term" value="P:phosphorelay signal transduction system"/>
    <property type="evidence" value="ECO:0007669"/>
    <property type="project" value="InterPro"/>
</dbReference>
<dbReference type="SMART" id="SM00382">
    <property type="entry name" value="AAA"/>
    <property type="match status" value="1"/>
</dbReference>
<reference evidence="9 10" key="1">
    <citation type="submission" date="2015-08" db="EMBL/GenBank/DDBJ databases">
        <title>Whole genome sequence of Flavobacterium akiainvivens IK-1T, from decaying Wikstroemia oahuensis, an endemic Hawaiian shrub.</title>
        <authorList>
            <person name="Wan X."/>
            <person name="Hou S."/>
            <person name="Saito J."/>
            <person name="Donachie S."/>
        </authorList>
    </citation>
    <scope>NUCLEOTIDE SEQUENCE [LARGE SCALE GENOMIC DNA]</scope>
    <source>
        <strain evidence="9 10">IK-1</strain>
    </source>
</reference>
<dbReference type="STRING" id="1202724.AM493_15695"/>
<dbReference type="Pfam" id="PF25601">
    <property type="entry name" value="AAA_lid_14"/>
    <property type="match status" value="1"/>
</dbReference>
<proteinExistence type="predicted"/>
<dbReference type="InterPro" id="IPR002078">
    <property type="entry name" value="Sigma_54_int"/>
</dbReference>
<name>A0A0M9VJ41_9FLAO</name>
<evidence type="ECO:0000313" key="10">
    <source>
        <dbReference type="Proteomes" id="UP000037755"/>
    </source>
</evidence>
<dbReference type="Gene3D" id="3.40.50.300">
    <property type="entry name" value="P-loop containing nucleotide triphosphate hydrolases"/>
    <property type="match status" value="1"/>
</dbReference>
<keyword evidence="1" id="KW-0547">Nucleotide-binding</keyword>
<dbReference type="Gene3D" id="3.40.50.2300">
    <property type="match status" value="1"/>
</dbReference>
<keyword evidence="5" id="KW-0804">Transcription</keyword>
<dbReference type="InterPro" id="IPR058031">
    <property type="entry name" value="AAA_lid_NorR"/>
</dbReference>
<feature type="domain" description="Sigma-54 factor interaction" evidence="7">
    <location>
        <begin position="141"/>
        <end position="370"/>
    </location>
</feature>
<dbReference type="PANTHER" id="PTHR32071">
    <property type="entry name" value="TRANSCRIPTIONAL REGULATORY PROTEIN"/>
    <property type="match status" value="1"/>
</dbReference>
<dbReference type="CDD" id="cd00009">
    <property type="entry name" value="AAA"/>
    <property type="match status" value="1"/>
</dbReference>
<evidence type="ECO:0000256" key="4">
    <source>
        <dbReference type="ARBA" id="ARBA00023125"/>
    </source>
</evidence>
<dbReference type="SUPFAM" id="SSF52172">
    <property type="entry name" value="CheY-like"/>
    <property type="match status" value="1"/>
</dbReference>
<accession>A0A0M9VJ41</accession>
<dbReference type="Gene3D" id="1.10.8.60">
    <property type="match status" value="1"/>
</dbReference>
<dbReference type="InterPro" id="IPR025662">
    <property type="entry name" value="Sigma_54_int_dom_ATP-bd_1"/>
</dbReference>
<dbReference type="GO" id="GO:0006355">
    <property type="term" value="P:regulation of DNA-templated transcription"/>
    <property type="evidence" value="ECO:0007669"/>
    <property type="project" value="InterPro"/>
</dbReference>
<keyword evidence="10" id="KW-1185">Reference proteome</keyword>
<dbReference type="PATRIC" id="fig|1202724.3.peg.3260"/>
<dbReference type="PROSITE" id="PS50045">
    <property type="entry name" value="SIGMA54_INTERACT_4"/>
    <property type="match status" value="1"/>
</dbReference>
<feature type="domain" description="Response regulatory" evidence="8">
    <location>
        <begin position="3"/>
        <end position="116"/>
    </location>
</feature>
<dbReference type="InterPro" id="IPR011006">
    <property type="entry name" value="CheY-like_superfamily"/>
</dbReference>
<dbReference type="RefSeq" id="WP_054408973.1">
    <property type="nucleotide sequence ID" value="NZ_FOYA01000005.1"/>
</dbReference>
<dbReference type="PANTHER" id="PTHR32071:SF121">
    <property type="entry name" value="SIGMA L-DEPENDENT TRANSCRIPTIONAL REGULATOR YQIR-RELATED"/>
    <property type="match status" value="1"/>
</dbReference>
<dbReference type="OrthoDB" id="5401077at2"/>
<dbReference type="InterPro" id="IPR025944">
    <property type="entry name" value="Sigma_54_int_dom_CS"/>
</dbReference>
<evidence type="ECO:0000259" key="7">
    <source>
        <dbReference type="PROSITE" id="PS50045"/>
    </source>
</evidence>
<dbReference type="SMART" id="SM00448">
    <property type="entry name" value="REC"/>
    <property type="match status" value="1"/>
</dbReference>
<dbReference type="GO" id="GO:0043565">
    <property type="term" value="F:sequence-specific DNA binding"/>
    <property type="evidence" value="ECO:0007669"/>
    <property type="project" value="InterPro"/>
</dbReference>
<dbReference type="SUPFAM" id="SSF52540">
    <property type="entry name" value="P-loop containing nucleoside triphosphate hydrolases"/>
    <property type="match status" value="1"/>
</dbReference>
<evidence type="ECO:0000256" key="1">
    <source>
        <dbReference type="ARBA" id="ARBA00022741"/>
    </source>
</evidence>
<dbReference type="InterPro" id="IPR003593">
    <property type="entry name" value="AAA+_ATPase"/>
</dbReference>
<keyword evidence="2" id="KW-0067">ATP-binding</keyword>
<dbReference type="PROSITE" id="PS00688">
    <property type="entry name" value="SIGMA54_INTERACT_3"/>
    <property type="match status" value="1"/>
</dbReference>
<dbReference type="Pfam" id="PF00072">
    <property type="entry name" value="Response_reg"/>
    <property type="match status" value="1"/>
</dbReference>
<evidence type="ECO:0000259" key="8">
    <source>
        <dbReference type="PROSITE" id="PS50110"/>
    </source>
</evidence>
<evidence type="ECO:0000313" key="9">
    <source>
        <dbReference type="EMBL" id="KOS07319.1"/>
    </source>
</evidence>
<dbReference type="GO" id="GO:0005524">
    <property type="term" value="F:ATP binding"/>
    <property type="evidence" value="ECO:0007669"/>
    <property type="project" value="UniProtKB-KW"/>
</dbReference>
<dbReference type="InterPro" id="IPR025943">
    <property type="entry name" value="Sigma_54_int_dom_ATP-bd_2"/>
</dbReference>
<dbReference type="InterPro" id="IPR002197">
    <property type="entry name" value="HTH_Fis"/>
</dbReference>
<evidence type="ECO:0000256" key="6">
    <source>
        <dbReference type="PROSITE-ProRule" id="PRU00169"/>
    </source>
</evidence>
<dbReference type="InterPro" id="IPR009057">
    <property type="entry name" value="Homeodomain-like_sf"/>
</dbReference>
<keyword evidence="3" id="KW-0805">Transcription regulation</keyword>
<protein>
    <submittedName>
        <fullName evidence="9">Chemotaxis protein CheY</fullName>
    </submittedName>
</protein>
<dbReference type="PRINTS" id="PR01590">
    <property type="entry name" value="HTHFIS"/>
</dbReference>
<dbReference type="EMBL" id="LIYD01000005">
    <property type="protein sequence ID" value="KOS07319.1"/>
    <property type="molecule type" value="Genomic_DNA"/>
</dbReference>
<evidence type="ECO:0000256" key="2">
    <source>
        <dbReference type="ARBA" id="ARBA00022840"/>
    </source>
</evidence>
<comment type="caution">
    <text evidence="9">The sequence shown here is derived from an EMBL/GenBank/DDBJ whole genome shotgun (WGS) entry which is preliminary data.</text>
</comment>
<gene>
    <name evidence="9" type="ORF">AM493_15695</name>
</gene>
<dbReference type="PROSITE" id="PS50110">
    <property type="entry name" value="RESPONSE_REGULATORY"/>
    <property type="match status" value="1"/>
</dbReference>
<dbReference type="InterPro" id="IPR001789">
    <property type="entry name" value="Sig_transdc_resp-reg_receiver"/>
</dbReference>
<dbReference type="PROSITE" id="PS00676">
    <property type="entry name" value="SIGMA54_INTERACT_2"/>
    <property type="match status" value="1"/>
</dbReference>
<keyword evidence="4" id="KW-0238">DNA-binding</keyword>
<feature type="modified residue" description="4-aspartylphosphate" evidence="6">
    <location>
        <position position="51"/>
    </location>
</feature>